<protein>
    <submittedName>
        <fullName evidence="1">Uncharacterized protein</fullName>
    </submittedName>
</protein>
<name>A0AA39UF73_9AGAR</name>
<gene>
    <name evidence="1" type="ORF">EDD18DRAFT_1363950</name>
</gene>
<keyword evidence="2" id="KW-1185">Reference proteome</keyword>
<comment type="caution">
    <text evidence="1">The sequence shown here is derived from an EMBL/GenBank/DDBJ whole genome shotgun (WGS) entry which is preliminary data.</text>
</comment>
<organism evidence="1 2">
    <name type="scientific">Armillaria luteobubalina</name>
    <dbReference type="NCBI Taxonomy" id="153913"/>
    <lineage>
        <taxon>Eukaryota</taxon>
        <taxon>Fungi</taxon>
        <taxon>Dikarya</taxon>
        <taxon>Basidiomycota</taxon>
        <taxon>Agaricomycotina</taxon>
        <taxon>Agaricomycetes</taxon>
        <taxon>Agaricomycetidae</taxon>
        <taxon>Agaricales</taxon>
        <taxon>Marasmiineae</taxon>
        <taxon>Physalacriaceae</taxon>
        <taxon>Armillaria</taxon>
    </lineage>
</organism>
<dbReference type="EMBL" id="JAUEPU010000084">
    <property type="protein sequence ID" value="KAK0479939.1"/>
    <property type="molecule type" value="Genomic_DNA"/>
</dbReference>
<reference evidence="1" key="1">
    <citation type="submission" date="2023-06" db="EMBL/GenBank/DDBJ databases">
        <authorList>
            <consortium name="Lawrence Berkeley National Laboratory"/>
            <person name="Ahrendt S."/>
            <person name="Sahu N."/>
            <person name="Indic B."/>
            <person name="Wong-Bajracharya J."/>
            <person name="Merenyi Z."/>
            <person name="Ke H.-M."/>
            <person name="Monk M."/>
            <person name="Kocsube S."/>
            <person name="Drula E."/>
            <person name="Lipzen A."/>
            <person name="Balint B."/>
            <person name="Henrissat B."/>
            <person name="Andreopoulos B."/>
            <person name="Martin F.M."/>
            <person name="Harder C.B."/>
            <person name="Rigling D."/>
            <person name="Ford K.L."/>
            <person name="Foster G.D."/>
            <person name="Pangilinan J."/>
            <person name="Papanicolaou A."/>
            <person name="Barry K."/>
            <person name="LaButti K."/>
            <person name="Viragh M."/>
            <person name="Koriabine M."/>
            <person name="Yan M."/>
            <person name="Riley R."/>
            <person name="Champramary S."/>
            <person name="Plett K.L."/>
            <person name="Tsai I.J."/>
            <person name="Slot J."/>
            <person name="Sipos G."/>
            <person name="Plett J."/>
            <person name="Nagy L.G."/>
            <person name="Grigoriev I.V."/>
        </authorList>
    </citation>
    <scope>NUCLEOTIDE SEQUENCE</scope>
    <source>
        <strain evidence="1">HWK02</strain>
    </source>
</reference>
<evidence type="ECO:0000313" key="2">
    <source>
        <dbReference type="Proteomes" id="UP001175228"/>
    </source>
</evidence>
<proteinExistence type="predicted"/>
<dbReference type="AlphaFoldDB" id="A0AA39UF73"/>
<sequence length="269" mass="30989">MAVLLLEDGGHAEDDRRWRVCALGQEECHKMVDKVEHTWKRLGDKVYEAKDSASHGGVEQRSSWKQNMKERLFNDLGIESPDDAMKKLDKDLPWWKQAFANTVAISPLLLIMGQGLGQMLNMVTALWVGGHLVSHGKPEQILCTEELLWQCIIGIAWGSWSSDIGLKNFLTNIELIMKEWKMLKAQSQGLANDGEQPGRWIVYQREDLWFQESIAYMQKNPVWGLGARVWDENKEWLEVGKVHWLHWLATTGYETSMTTDQPRSRTRGR</sequence>
<accession>A0AA39UF73</accession>
<evidence type="ECO:0000313" key="1">
    <source>
        <dbReference type="EMBL" id="KAK0479939.1"/>
    </source>
</evidence>
<dbReference type="Proteomes" id="UP001175228">
    <property type="component" value="Unassembled WGS sequence"/>
</dbReference>